<name>A0A8S5U0H2_9CAUD</name>
<dbReference type="InterPro" id="IPR025580">
    <property type="entry name" value="Gp46"/>
</dbReference>
<proteinExistence type="predicted"/>
<accession>A0A8S5U0H2</accession>
<sequence>MRIEELQSQLAQFQIEKNKSELKSVLGSRGLSAEFADIISIGEDITEAQTNIDTLDRLFKAAVKAEVEKRLAGNTPKGNSSSTGEITKDAVKKMSMAELNKLAIE</sequence>
<evidence type="ECO:0000313" key="1">
    <source>
        <dbReference type="EMBL" id="DAF87942.1"/>
    </source>
</evidence>
<dbReference type="EMBL" id="BK015974">
    <property type="protein sequence ID" value="DAF87942.1"/>
    <property type="molecule type" value="Genomic_DNA"/>
</dbReference>
<organism evidence="1">
    <name type="scientific">Siphoviridae sp. ctNEy24</name>
    <dbReference type="NCBI Taxonomy" id="2825466"/>
    <lineage>
        <taxon>Viruses</taxon>
        <taxon>Duplodnaviria</taxon>
        <taxon>Heunggongvirae</taxon>
        <taxon>Uroviricota</taxon>
        <taxon>Caudoviricetes</taxon>
    </lineage>
</organism>
<protein>
    <submittedName>
        <fullName evidence="1">Capsid scaffolding protein</fullName>
    </submittedName>
</protein>
<reference evidence="1" key="1">
    <citation type="journal article" date="2021" name="Proc. Natl. Acad. Sci. U.S.A.">
        <title>A Catalog of Tens of Thousands of Viruses from Human Metagenomes Reveals Hidden Associations with Chronic Diseases.</title>
        <authorList>
            <person name="Tisza M.J."/>
            <person name="Buck C.B."/>
        </authorList>
    </citation>
    <scope>NUCLEOTIDE SEQUENCE</scope>
    <source>
        <strain evidence="1">CtNEy24</strain>
    </source>
</reference>
<dbReference type="Pfam" id="PF14265">
    <property type="entry name" value="DUF4355"/>
    <property type="match status" value="1"/>
</dbReference>